<reference evidence="2" key="1">
    <citation type="submission" date="2021-04" db="EMBL/GenBank/DDBJ databases">
        <authorList>
            <consortium name="Molecular Ecology Group"/>
        </authorList>
    </citation>
    <scope>NUCLEOTIDE SEQUENCE</scope>
</reference>
<sequence length="66" mass="8105">PDMVTNKNMMRYIKNNSIETKNENVCELHVSYLFYIFIKTASFKFSYLNYRQSKMCSNRRQPKRFH</sequence>
<comment type="caution">
    <text evidence="2">The sequence shown here is derived from an EMBL/GenBank/DDBJ whole genome shotgun (WGS) entry which is preliminary data.</text>
</comment>
<dbReference type="Proteomes" id="UP000678393">
    <property type="component" value="Unassembled WGS sequence"/>
</dbReference>
<name>A0A8S4A7K4_9EUPU</name>
<keyword evidence="3" id="KW-1185">Reference proteome</keyword>
<keyword evidence="1" id="KW-0812">Transmembrane</keyword>
<dbReference type="AlphaFoldDB" id="A0A8S4A7K4"/>
<accession>A0A8S4A7K4</accession>
<protein>
    <submittedName>
        <fullName evidence="2">Uncharacterized protein</fullName>
    </submittedName>
</protein>
<keyword evidence="1" id="KW-1133">Transmembrane helix</keyword>
<evidence type="ECO:0000256" key="1">
    <source>
        <dbReference type="SAM" id="Phobius"/>
    </source>
</evidence>
<feature type="transmembrane region" description="Helical" evidence="1">
    <location>
        <begin position="32"/>
        <end position="50"/>
    </location>
</feature>
<evidence type="ECO:0000313" key="2">
    <source>
        <dbReference type="EMBL" id="CAG5136580.1"/>
    </source>
</evidence>
<dbReference type="EMBL" id="CAJHNH020008546">
    <property type="protein sequence ID" value="CAG5136580.1"/>
    <property type="molecule type" value="Genomic_DNA"/>
</dbReference>
<gene>
    <name evidence="2" type="ORF">CUNI_LOCUS22138</name>
</gene>
<organism evidence="2 3">
    <name type="scientific">Candidula unifasciata</name>
    <dbReference type="NCBI Taxonomy" id="100452"/>
    <lineage>
        <taxon>Eukaryota</taxon>
        <taxon>Metazoa</taxon>
        <taxon>Spiralia</taxon>
        <taxon>Lophotrochozoa</taxon>
        <taxon>Mollusca</taxon>
        <taxon>Gastropoda</taxon>
        <taxon>Heterobranchia</taxon>
        <taxon>Euthyneura</taxon>
        <taxon>Panpulmonata</taxon>
        <taxon>Eupulmonata</taxon>
        <taxon>Stylommatophora</taxon>
        <taxon>Helicina</taxon>
        <taxon>Helicoidea</taxon>
        <taxon>Geomitridae</taxon>
        <taxon>Candidula</taxon>
    </lineage>
</organism>
<proteinExistence type="predicted"/>
<feature type="non-terminal residue" evidence="2">
    <location>
        <position position="1"/>
    </location>
</feature>
<evidence type="ECO:0000313" key="3">
    <source>
        <dbReference type="Proteomes" id="UP000678393"/>
    </source>
</evidence>
<keyword evidence="1" id="KW-0472">Membrane</keyword>